<feature type="compositionally biased region" description="Polar residues" evidence="1">
    <location>
        <begin position="54"/>
        <end position="67"/>
    </location>
</feature>
<accession>A0A1X9MCX8</accession>
<name>A0A1X9MCX8_9BACI</name>
<dbReference type="AlphaFoldDB" id="A0A1X9MCX8"/>
<dbReference type="EMBL" id="CP020814">
    <property type="protein sequence ID" value="ARK29411.1"/>
    <property type="molecule type" value="Genomic_DNA"/>
</dbReference>
<reference evidence="2 3" key="1">
    <citation type="submission" date="2017-04" db="EMBL/GenBank/DDBJ databases">
        <title>Bacillus krulwichiae AM31D Genome sequencing and assembly.</title>
        <authorList>
            <person name="Krulwich T.A."/>
            <person name="Anastor L."/>
            <person name="Ehrlich R."/>
            <person name="Ehrlich G.D."/>
            <person name="Janto B."/>
        </authorList>
    </citation>
    <scope>NUCLEOTIDE SEQUENCE [LARGE SCALE GENOMIC DNA]</scope>
    <source>
        <strain evidence="2 3">AM31D</strain>
    </source>
</reference>
<protein>
    <submittedName>
        <fullName evidence="2">Uncharacterized protein</fullName>
    </submittedName>
</protein>
<feature type="region of interest" description="Disordered" evidence="1">
    <location>
        <begin position="43"/>
        <end position="69"/>
    </location>
</feature>
<evidence type="ECO:0000256" key="1">
    <source>
        <dbReference type="SAM" id="MobiDB-lite"/>
    </source>
</evidence>
<keyword evidence="3" id="KW-1185">Reference proteome</keyword>
<sequence>MALLGYDTSAEDVLLKPEIRQDLHYLTRFIIAKHHLAHTKKNPNYVGGEIMPKKSTSTEVNEVQTNPAGDEKEIEKLNRLLASVLDYLSDDEVEEIDIEYLLTNTEGLREWWDQYRESNRKKIEEEIKKSLGELSLEELESIHDKIKEKE</sequence>
<gene>
    <name evidence="2" type="ORF">BkAM31D_05850</name>
</gene>
<evidence type="ECO:0000313" key="2">
    <source>
        <dbReference type="EMBL" id="ARK29411.1"/>
    </source>
</evidence>
<proteinExistence type="predicted"/>
<organism evidence="2 3">
    <name type="scientific">Halalkalibacter krulwichiae</name>
    <dbReference type="NCBI Taxonomy" id="199441"/>
    <lineage>
        <taxon>Bacteria</taxon>
        <taxon>Bacillati</taxon>
        <taxon>Bacillota</taxon>
        <taxon>Bacilli</taxon>
        <taxon>Bacillales</taxon>
        <taxon>Bacillaceae</taxon>
        <taxon>Halalkalibacter</taxon>
    </lineage>
</organism>
<dbReference type="Proteomes" id="UP000193006">
    <property type="component" value="Chromosome"/>
</dbReference>
<evidence type="ECO:0000313" key="3">
    <source>
        <dbReference type="Proteomes" id="UP000193006"/>
    </source>
</evidence>
<dbReference type="KEGG" id="bkw:BkAM31D_05850"/>